<dbReference type="Proteomes" id="UP000228593">
    <property type="component" value="Unassembled WGS sequence"/>
</dbReference>
<sequence length="79" mass="8728">MLARRFLRHFAAAWWLLSASTLAALPLADFARRRKQTSWLAVLQFGLGAIAQIPVIYAIDGQGWRLMAAAPAFPAGRFS</sequence>
<keyword evidence="4" id="KW-1185">Reference proteome</keyword>
<feature type="signal peptide" evidence="2">
    <location>
        <begin position="1"/>
        <end position="23"/>
    </location>
</feature>
<evidence type="ECO:0000256" key="2">
    <source>
        <dbReference type="SAM" id="SignalP"/>
    </source>
</evidence>
<keyword evidence="1" id="KW-0812">Transmembrane</keyword>
<reference evidence="3 4" key="1">
    <citation type="submission" date="2017-10" db="EMBL/GenBank/DDBJ databases">
        <title>Massilia psychrophilum sp. nov., a novel purple-pigmented bacterium isolated from Tianshan glacier, Xinjiang Municipality, China.</title>
        <authorList>
            <person name="Wang H."/>
        </authorList>
    </citation>
    <scope>NUCLEOTIDE SEQUENCE [LARGE SCALE GENOMIC DNA]</scope>
    <source>
        <strain evidence="3 4">JCM 30813</strain>
    </source>
</reference>
<dbReference type="AlphaFoldDB" id="A0A2G8SXK0"/>
<dbReference type="RefSeq" id="WP_099917239.1">
    <property type="nucleotide sequence ID" value="NZ_BMHS01000006.1"/>
</dbReference>
<gene>
    <name evidence="3" type="ORF">CR103_17520</name>
</gene>
<dbReference type="EMBL" id="PDOB01000034">
    <property type="protein sequence ID" value="PIL38520.1"/>
    <property type="molecule type" value="Genomic_DNA"/>
</dbReference>
<protein>
    <recommendedName>
        <fullName evidence="5">MFS transporter</fullName>
    </recommendedName>
</protein>
<feature type="chain" id="PRO_5013930169" description="MFS transporter" evidence="2">
    <location>
        <begin position="24"/>
        <end position="79"/>
    </location>
</feature>
<feature type="transmembrane region" description="Helical" evidence="1">
    <location>
        <begin position="39"/>
        <end position="59"/>
    </location>
</feature>
<evidence type="ECO:0000313" key="4">
    <source>
        <dbReference type="Proteomes" id="UP000228593"/>
    </source>
</evidence>
<accession>A0A2G8SXK0</accession>
<evidence type="ECO:0000256" key="1">
    <source>
        <dbReference type="SAM" id="Phobius"/>
    </source>
</evidence>
<name>A0A2G8SXK0_9BURK</name>
<organism evidence="3 4">
    <name type="scientific">Massilia psychrophila</name>
    <dbReference type="NCBI Taxonomy" id="1603353"/>
    <lineage>
        <taxon>Bacteria</taxon>
        <taxon>Pseudomonadati</taxon>
        <taxon>Pseudomonadota</taxon>
        <taxon>Betaproteobacteria</taxon>
        <taxon>Burkholderiales</taxon>
        <taxon>Oxalobacteraceae</taxon>
        <taxon>Telluria group</taxon>
        <taxon>Massilia</taxon>
    </lineage>
</organism>
<keyword evidence="1" id="KW-0472">Membrane</keyword>
<comment type="caution">
    <text evidence="3">The sequence shown here is derived from an EMBL/GenBank/DDBJ whole genome shotgun (WGS) entry which is preliminary data.</text>
</comment>
<keyword evidence="2" id="KW-0732">Signal</keyword>
<proteinExistence type="predicted"/>
<keyword evidence="1" id="KW-1133">Transmembrane helix</keyword>
<evidence type="ECO:0000313" key="3">
    <source>
        <dbReference type="EMBL" id="PIL38520.1"/>
    </source>
</evidence>
<evidence type="ECO:0008006" key="5">
    <source>
        <dbReference type="Google" id="ProtNLM"/>
    </source>
</evidence>